<name>A0A9K3NH08_HELAN</name>
<organism evidence="2 3">
    <name type="scientific">Helianthus annuus</name>
    <name type="common">Common sunflower</name>
    <dbReference type="NCBI Taxonomy" id="4232"/>
    <lineage>
        <taxon>Eukaryota</taxon>
        <taxon>Viridiplantae</taxon>
        <taxon>Streptophyta</taxon>
        <taxon>Embryophyta</taxon>
        <taxon>Tracheophyta</taxon>
        <taxon>Spermatophyta</taxon>
        <taxon>Magnoliopsida</taxon>
        <taxon>eudicotyledons</taxon>
        <taxon>Gunneridae</taxon>
        <taxon>Pentapetalae</taxon>
        <taxon>asterids</taxon>
        <taxon>campanulids</taxon>
        <taxon>Asterales</taxon>
        <taxon>Asteraceae</taxon>
        <taxon>Asteroideae</taxon>
        <taxon>Heliantheae alliance</taxon>
        <taxon>Heliantheae</taxon>
        <taxon>Helianthus</taxon>
    </lineage>
</organism>
<evidence type="ECO:0000256" key="1">
    <source>
        <dbReference type="SAM" id="MobiDB-lite"/>
    </source>
</evidence>
<evidence type="ECO:0000313" key="2">
    <source>
        <dbReference type="EMBL" id="KAF5799415.1"/>
    </source>
</evidence>
<keyword evidence="3" id="KW-1185">Reference proteome</keyword>
<reference evidence="2" key="2">
    <citation type="submission" date="2020-06" db="EMBL/GenBank/DDBJ databases">
        <title>Helianthus annuus Genome sequencing and assembly Release 2.</title>
        <authorList>
            <person name="Gouzy J."/>
            <person name="Langlade N."/>
            <person name="Munos S."/>
        </authorList>
    </citation>
    <scope>NUCLEOTIDE SEQUENCE</scope>
    <source>
        <tissue evidence="2">Leaves</tissue>
    </source>
</reference>
<dbReference type="Proteomes" id="UP000215914">
    <property type="component" value="Unassembled WGS sequence"/>
</dbReference>
<evidence type="ECO:0000313" key="3">
    <source>
        <dbReference type="Proteomes" id="UP000215914"/>
    </source>
</evidence>
<sequence length="166" mass="18901">MKKTVEAEVEKTVEAEVEVEKADAGVTKPVSPEVVAPAQGPEKKKSIIEEEVPVVTIPSTSAPTSKPPKDNVEENPENIEYQAFIVHDEEEDSPFRPDETPGDYYYRTYSEKRASDIHAHVWKLKQGDTFSDWQVCRDWLQGAFSPAEIKFQEEQSHDCTYHSYLQ</sequence>
<reference evidence="2" key="1">
    <citation type="journal article" date="2017" name="Nature">
        <title>The sunflower genome provides insights into oil metabolism, flowering and Asterid evolution.</title>
        <authorList>
            <person name="Badouin H."/>
            <person name="Gouzy J."/>
            <person name="Grassa C.J."/>
            <person name="Murat F."/>
            <person name="Staton S.E."/>
            <person name="Cottret L."/>
            <person name="Lelandais-Briere C."/>
            <person name="Owens G.L."/>
            <person name="Carrere S."/>
            <person name="Mayjonade B."/>
            <person name="Legrand L."/>
            <person name="Gill N."/>
            <person name="Kane N.C."/>
            <person name="Bowers J.E."/>
            <person name="Hubner S."/>
            <person name="Bellec A."/>
            <person name="Berard A."/>
            <person name="Berges H."/>
            <person name="Blanchet N."/>
            <person name="Boniface M.C."/>
            <person name="Brunel D."/>
            <person name="Catrice O."/>
            <person name="Chaidir N."/>
            <person name="Claudel C."/>
            <person name="Donnadieu C."/>
            <person name="Faraut T."/>
            <person name="Fievet G."/>
            <person name="Helmstetter N."/>
            <person name="King M."/>
            <person name="Knapp S.J."/>
            <person name="Lai Z."/>
            <person name="Le Paslier M.C."/>
            <person name="Lippi Y."/>
            <person name="Lorenzon L."/>
            <person name="Mandel J.R."/>
            <person name="Marage G."/>
            <person name="Marchand G."/>
            <person name="Marquand E."/>
            <person name="Bret-Mestries E."/>
            <person name="Morien E."/>
            <person name="Nambeesan S."/>
            <person name="Nguyen T."/>
            <person name="Pegot-Espagnet P."/>
            <person name="Pouilly N."/>
            <person name="Raftis F."/>
            <person name="Sallet E."/>
            <person name="Schiex T."/>
            <person name="Thomas J."/>
            <person name="Vandecasteele C."/>
            <person name="Vares D."/>
            <person name="Vear F."/>
            <person name="Vautrin S."/>
            <person name="Crespi M."/>
            <person name="Mangin B."/>
            <person name="Burke J.M."/>
            <person name="Salse J."/>
            <person name="Munos S."/>
            <person name="Vincourt P."/>
            <person name="Rieseberg L.H."/>
            <person name="Langlade N.B."/>
        </authorList>
    </citation>
    <scope>NUCLEOTIDE SEQUENCE</scope>
    <source>
        <tissue evidence="2">Leaves</tissue>
    </source>
</reference>
<feature type="region of interest" description="Disordered" evidence="1">
    <location>
        <begin position="32"/>
        <end position="76"/>
    </location>
</feature>
<proteinExistence type="predicted"/>
<gene>
    <name evidence="2" type="ORF">HanXRQr2_Chr07g0304291</name>
</gene>
<dbReference type="AlphaFoldDB" id="A0A9K3NH08"/>
<comment type="caution">
    <text evidence="2">The sequence shown here is derived from an EMBL/GenBank/DDBJ whole genome shotgun (WGS) entry which is preliminary data.</text>
</comment>
<dbReference type="Gramene" id="mRNA:HanXRQr2_Chr07g0304291">
    <property type="protein sequence ID" value="CDS:HanXRQr2_Chr07g0304291.1"/>
    <property type="gene ID" value="HanXRQr2_Chr07g0304291"/>
</dbReference>
<dbReference type="EMBL" id="MNCJ02000322">
    <property type="protein sequence ID" value="KAF5799415.1"/>
    <property type="molecule type" value="Genomic_DNA"/>
</dbReference>
<accession>A0A9K3NH08</accession>
<protein>
    <submittedName>
        <fullName evidence="2">Uncharacterized protein</fullName>
    </submittedName>
</protein>